<dbReference type="Proteomes" id="UP000287651">
    <property type="component" value="Unassembled WGS sequence"/>
</dbReference>
<dbReference type="Gene3D" id="1.25.40.10">
    <property type="entry name" value="Tetratricopeptide repeat domain"/>
    <property type="match status" value="1"/>
</dbReference>
<comment type="caution">
    <text evidence="2">The sequence shown here is derived from an EMBL/GenBank/DDBJ whole genome shotgun (WGS) entry which is preliminary data.</text>
</comment>
<feature type="compositionally biased region" description="Basic and acidic residues" evidence="1">
    <location>
        <begin position="12"/>
        <end position="33"/>
    </location>
</feature>
<sequence>MYHHAKSVKSIGNDRFRPSPADFERSQPREGERRRGRRRREAVSAKGGRKKKRRTWISSRVARSVARSPSSRDPSPAGDFFSLHEENERGDYALCIPFSTGYRTISSKARYADTDKLGNPCTMISLWCIWENTFRMFQKAISCYEKALAVSTQNFSAFAGLAYTYHLQDNFDAAITYYHKVSLRVNCDYN</sequence>
<dbReference type="AlphaFoldDB" id="A0A426ZU23"/>
<evidence type="ECO:0000313" key="3">
    <source>
        <dbReference type="Proteomes" id="UP000287651"/>
    </source>
</evidence>
<organism evidence="2 3">
    <name type="scientific">Ensete ventricosum</name>
    <name type="common">Abyssinian banana</name>
    <name type="synonym">Musa ensete</name>
    <dbReference type="NCBI Taxonomy" id="4639"/>
    <lineage>
        <taxon>Eukaryota</taxon>
        <taxon>Viridiplantae</taxon>
        <taxon>Streptophyta</taxon>
        <taxon>Embryophyta</taxon>
        <taxon>Tracheophyta</taxon>
        <taxon>Spermatophyta</taxon>
        <taxon>Magnoliopsida</taxon>
        <taxon>Liliopsida</taxon>
        <taxon>Zingiberales</taxon>
        <taxon>Musaceae</taxon>
        <taxon>Ensete</taxon>
    </lineage>
</organism>
<gene>
    <name evidence="2" type="ORF">B296_00018508</name>
</gene>
<reference evidence="2 3" key="1">
    <citation type="journal article" date="2014" name="Agronomy (Basel)">
        <title>A Draft Genome Sequence for Ensete ventricosum, the Drought-Tolerant Tree Against Hunger.</title>
        <authorList>
            <person name="Harrison J."/>
            <person name="Moore K.A."/>
            <person name="Paszkiewicz K."/>
            <person name="Jones T."/>
            <person name="Grant M."/>
            <person name="Ambacheew D."/>
            <person name="Muzemil S."/>
            <person name="Studholme D.J."/>
        </authorList>
    </citation>
    <scope>NUCLEOTIDE SEQUENCE [LARGE SCALE GENOMIC DNA]</scope>
</reference>
<dbReference type="SUPFAM" id="SSF48452">
    <property type="entry name" value="TPR-like"/>
    <property type="match status" value="1"/>
</dbReference>
<dbReference type="EMBL" id="AMZH03005044">
    <property type="protein sequence ID" value="RRT67441.1"/>
    <property type="molecule type" value="Genomic_DNA"/>
</dbReference>
<feature type="compositionally biased region" description="Low complexity" evidence="1">
    <location>
        <begin position="58"/>
        <end position="77"/>
    </location>
</feature>
<proteinExistence type="predicted"/>
<evidence type="ECO:0000313" key="2">
    <source>
        <dbReference type="EMBL" id="RRT67441.1"/>
    </source>
</evidence>
<evidence type="ECO:0000256" key="1">
    <source>
        <dbReference type="SAM" id="MobiDB-lite"/>
    </source>
</evidence>
<dbReference type="InterPro" id="IPR011990">
    <property type="entry name" value="TPR-like_helical_dom_sf"/>
</dbReference>
<feature type="region of interest" description="Disordered" evidence="1">
    <location>
        <begin position="1"/>
        <end position="80"/>
    </location>
</feature>
<protein>
    <submittedName>
        <fullName evidence="2">Uncharacterized protein</fullName>
    </submittedName>
</protein>
<accession>A0A426ZU23</accession>
<name>A0A426ZU23_ENSVE</name>